<dbReference type="Pfam" id="PF00198">
    <property type="entry name" value="2-oxoacid_dh"/>
    <property type="match status" value="1"/>
</dbReference>
<keyword evidence="5 9" id="KW-0450">Lipoyl</keyword>
<evidence type="ECO:0000259" key="12">
    <source>
        <dbReference type="PROSITE" id="PS51826"/>
    </source>
</evidence>
<evidence type="ECO:0000256" key="10">
    <source>
        <dbReference type="SAM" id="MobiDB-lite"/>
    </source>
</evidence>
<dbReference type="EMBL" id="LT629796">
    <property type="protein sequence ID" value="SDU21196.1"/>
    <property type="molecule type" value="Genomic_DNA"/>
</dbReference>
<evidence type="ECO:0000256" key="3">
    <source>
        <dbReference type="ARBA" id="ARBA00022679"/>
    </source>
</evidence>
<dbReference type="SUPFAM" id="SSF47005">
    <property type="entry name" value="Peripheral subunit-binding domain of 2-oxo acid dehydrogenase complex"/>
    <property type="match status" value="1"/>
</dbReference>
<dbReference type="EC" id="2.3.1.12" evidence="9"/>
<evidence type="ECO:0000259" key="11">
    <source>
        <dbReference type="PROSITE" id="PS50968"/>
    </source>
</evidence>
<dbReference type="NCBIfam" id="TIGR01348">
    <property type="entry name" value="PDHac_trf_long"/>
    <property type="match status" value="1"/>
</dbReference>
<dbReference type="PROSITE" id="PS00189">
    <property type="entry name" value="LIPOYL"/>
    <property type="match status" value="3"/>
</dbReference>
<dbReference type="Pfam" id="PF02817">
    <property type="entry name" value="E3_binding"/>
    <property type="match status" value="1"/>
</dbReference>
<comment type="function">
    <text evidence="7">The pyruvate dehydrogenase complex catalyzes the overall conversion of pyruvate to acetyl-CoA and CO(2). It contains multiple copies of three enzymatic components: pyruvate dehydrogenase (E1), dihydrolipoamide acetyltransferase (E2) and lipoamide dehydrogenase (E3).</text>
</comment>
<feature type="domain" description="Lipoyl-binding" evidence="11">
    <location>
        <begin position="119"/>
        <end position="193"/>
    </location>
</feature>
<reference evidence="13 14" key="1">
    <citation type="submission" date="2016-10" db="EMBL/GenBank/DDBJ databases">
        <authorList>
            <person name="Varghese N."/>
            <person name="Submissions S."/>
        </authorList>
    </citation>
    <scope>NUCLEOTIDE SEQUENCE [LARGE SCALE GENOMIC DNA]</scope>
    <source>
        <strain evidence="13 14">LMG 21607</strain>
    </source>
</reference>
<feature type="compositionally biased region" description="Low complexity" evidence="10">
    <location>
        <begin position="339"/>
        <end position="350"/>
    </location>
</feature>
<dbReference type="InterPro" id="IPR003016">
    <property type="entry name" value="2-oxoA_DH_lipoyl-BS"/>
</dbReference>
<evidence type="ECO:0000256" key="9">
    <source>
        <dbReference type="RuleBase" id="RU361137"/>
    </source>
</evidence>
<dbReference type="InterPro" id="IPR000089">
    <property type="entry name" value="Biotin_lipoyl"/>
</dbReference>
<feature type="domain" description="Lipoyl-binding" evidence="11">
    <location>
        <begin position="231"/>
        <end position="305"/>
    </location>
</feature>
<evidence type="ECO:0000256" key="4">
    <source>
        <dbReference type="ARBA" id="ARBA00022737"/>
    </source>
</evidence>
<comment type="similarity">
    <text evidence="1 9">Belongs to the 2-oxoacid dehydrogenase family.</text>
</comment>
<dbReference type="NCBIfam" id="NF008814">
    <property type="entry name" value="PRK11854.1"/>
    <property type="match status" value="1"/>
</dbReference>
<keyword evidence="14" id="KW-1185">Reference proteome</keyword>
<sequence>MSELIRVPDIGSGEGEVIELFVKVGDRIEAEQSILTLESDKASMEVPAPKAGIVKSLKVKLGDRLKEGDELLELEVEGAADAAPAAAAAPAAKAEEKPAAAPAAAAAPAPAAAPAAASVQQVHVPDIGSAGKAQIIEIQVKVGDTVEADQSLITLESDKASMEIPSPAAGVVKAISVKLNDEVGTGDLILDLEVAGAAAPAAAAPAQAAAPAAAAPAPAAAAPAAPVADSVQDIHVPDIGSSGKAKIIEVLVKAGDTVTADQSLITLESDKASMEIPSPAAGVVESVSIKLDDEVGTGDLILKLKVKGAAPAAAPAPAAAAPSAPTPAAAAPAAPAPAAPAAAPAKPGAKVHAGPAVRQLAREFGVELSAVGASGPHGRILKEDVQVYVKAMMQKAKEAPAAAAGVTGGAGIPPIPVVDFSRFGETEEVPMTRLMQIGASSLHRSWLNIPHVTQFDSADITDLEAFRIAQKAVAEKAGVKLTILPLLLKSCAHLLKELPDFNSSLAPSGKAIIRKKYVNIGFAVDTPEGLLVPVIKNVDQKSLLQLAAEAAALAAKARDKKLTADDMQGACFTISSLGHIGGTGFTPIVNAPEVAILGVSKATIQPVWDGKAFQPKLMLPLSLSYDHRVINGAAAARFTQRLSSLLADIRTILL</sequence>
<comment type="subunit">
    <text evidence="2 9">Forms a 24-polypeptide structural core with octahedral symmetry.</text>
</comment>
<dbReference type="InterPro" id="IPR004167">
    <property type="entry name" value="PSBD"/>
</dbReference>
<dbReference type="InterPro" id="IPR006256">
    <property type="entry name" value="AcTrfase_Pyrv_DH_cplx"/>
</dbReference>
<evidence type="ECO:0000256" key="7">
    <source>
        <dbReference type="ARBA" id="ARBA00025211"/>
    </source>
</evidence>
<feature type="domain" description="Peripheral subunit-binding (PSBD)" evidence="12">
    <location>
        <begin position="352"/>
        <end position="389"/>
    </location>
</feature>
<protein>
    <recommendedName>
        <fullName evidence="9">Acetyltransferase component of pyruvate dehydrogenase complex</fullName>
        <ecNumber evidence="9">2.3.1.12</ecNumber>
    </recommendedName>
</protein>
<keyword evidence="13" id="KW-0670">Pyruvate</keyword>
<feature type="region of interest" description="Disordered" evidence="10">
    <location>
        <begin position="317"/>
        <end position="350"/>
    </location>
</feature>
<feature type="domain" description="Lipoyl-binding" evidence="11">
    <location>
        <begin position="2"/>
        <end position="75"/>
    </location>
</feature>
<keyword evidence="3 9" id="KW-0808">Transferase</keyword>
<evidence type="ECO:0000256" key="2">
    <source>
        <dbReference type="ARBA" id="ARBA00011484"/>
    </source>
</evidence>
<evidence type="ECO:0000313" key="13">
    <source>
        <dbReference type="EMBL" id="SDU21196.1"/>
    </source>
</evidence>
<dbReference type="Pfam" id="PF00364">
    <property type="entry name" value="Biotin_lipoyl"/>
    <property type="match status" value="3"/>
</dbReference>
<organism evidence="13 14">
    <name type="scientific">Pseudomonas mandelii</name>
    <dbReference type="NCBI Taxonomy" id="75612"/>
    <lineage>
        <taxon>Bacteria</taxon>
        <taxon>Pseudomonadati</taxon>
        <taxon>Pseudomonadota</taxon>
        <taxon>Gammaproteobacteria</taxon>
        <taxon>Pseudomonadales</taxon>
        <taxon>Pseudomonadaceae</taxon>
        <taxon>Pseudomonas</taxon>
    </lineage>
</organism>
<dbReference type="CDD" id="cd06849">
    <property type="entry name" value="lipoyl_domain"/>
    <property type="match status" value="3"/>
</dbReference>
<dbReference type="PROSITE" id="PS51826">
    <property type="entry name" value="PSBD"/>
    <property type="match status" value="1"/>
</dbReference>
<dbReference type="Gene3D" id="2.40.50.100">
    <property type="match status" value="3"/>
</dbReference>
<name>A0ABY0VGB9_9PSED</name>
<dbReference type="SUPFAM" id="SSF52777">
    <property type="entry name" value="CoA-dependent acyltransferases"/>
    <property type="match status" value="1"/>
</dbReference>
<dbReference type="SUPFAM" id="SSF51230">
    <property type="entry name" value="Single hybrid motif"/>
    <property type="match status" value="3"/>
</dbReference>
<dbReference type="PANTHER" id="PTHR43178:SF2">
    <property type="entry name" value="DIHYDROLIPOYLLYSINE-RESIDUE ACETYLTRANSFERASE COMPONENT OF PYRUVATE DEHYDROGENASE COMPLEX"/>
    <property type="match status" value="1"/>
</dbReference>
<dbReference type="InterPro" id="IPR001078">
    <property type="entry name" value="2-oxoacid_DH_actylTfrase"/>
</dbReference>
<dbReference type="InterPro" id="IPR050743">
    <property type="entry name" value="2-oxoacid_DH_E2_comp"/>
</dbReference>
<dbReference type="PANTHER" id="PTHR43178">
    <property type="entry name" value="DIHYDROLIPOAMIDE ACETYLTRANSFERASE COMPONENT OF PYRUVATE DEHYDROGENASE COMPLEX"/>
    <property type="match status" value="1"/>
</dbReference>
<evidence type="ECO:0000256" key="8">
    <source>
        <dbReference type="ARBA" id="ARBA00048370"/>
    </source>
</evidence>
<dbReference type="Gene3D" id="3.30.559.10">
    <property type="entry name" value="Chloramphenicol acetyltransferase-like domain"/>
    <property type="match status" value="1"/>
</dbReference>
<evidence type="ECO:0000256" key="6">
    <source>
        <dbReference type="ARBA" id="ARBA00023315"/>
    </source>
</evidence>
<dbReference type="GeneID" id="46428656"/>
<gene>
    <name evidence="13" type="ORF">SAMN04489801_1536</name>
</gene>
<dbReference type="RefSeq" id="WP_083375201.1">
    <property type="nucleotide sequence ID" value="NZ_LT629796.1"/>
</dbReference>
<dbReference type="PROSITE" id="PS50968">
    <property type="entry name" value="BIOTINYL_LIPOYL"/>
    <property type="match status" value="3"/>
</dbReference>
<accession>A0ABY0VGB9</accession>
<evidence type="ECO:0000256" key="1">
    <source>
        <dbReference type="ARBA" id="ARBA00007317"/>
    </source>
</evidence>
<comment type="cofactor">
    <cofactor evidence="9">
        <name>(R)-lipoate</name>
        <dbReference type="ChEBI" id="CHEBI:83088"/>
    </cofactor>
    <text evidence="9">Binds 3 lipoyl cofactors covalently.</text>
</comment>
<dbReference type="Proteomes" id="UP000182476">
    <property type="component" value="Chromosome I"/>
</dbReference>
<evidence type="ECO:0000256" key="5">
    <source>
        <dbReference type="ARBA" id="ARBA00022823"/>
    </source>
</evidence>
<comment type="catalytic activity">
    <reaction evidence="8 9">
        <text>N(6)-[(R)-dihydrolipoyl]-L-lysyl-[protein] + acetyl-CoA = N(6)-[(R)-S(8)-acetyldihydrolipoyl]-L-lysyl-[protein] + CoA</text>
        <dbReference type="Rhea" id="RHEA:17017"/>
        <dbReference type="Rhea" id="RHEA-COMP:10475"/>
        <dbReference type="Rhea" id="RHEA-COMP:10478"/>
        <dbReference type="ChEBI" id="CHEBI:57287"/>
        <dbReference type="ChEBI" id="CHEBI:57288"/>
        <dbReference type="ChEBI" id="CHEBI:83100"/>
        <dbReference type="ChEBI" id="CHEBI:83111"/>
        <dbReference type="EC" id="2.3.1.12"/>
    </reaction>
</comment>
<evidence type="ECO:0000313" key="14">
    <source>
        <dbReference type="Proteomes" id="UP000182476"/>
    </source>
</evidence>
<keyword evidence="6 9" id="KW-0012">Acyltransferase</keyword>
<proteinExistence type="inferred from homology"/>
<dbReference type="Gene3D" id="4.10.320.10">
    <property type="entry name" value="E3-binding domain"/>
    <property type="match status" value="1"/>
</dbReference>
<dbReference type="InterPro" id="IPR023213">
    <property type="entry name" value="CAT-like_dom_sf"/>
</dbReference>
<dbReference type="InterPro" id="IPR011053">
    <property type="entry name" value="Single_hybrid_motif"/>
</dbReference>
<feature type="compositionally biased region" description="Low complexity" evidence="10">
    <location>
        <begin position="317"/>
        <end position="333"/>
    </location>
</feature>
<dbReference type="InterPro" id="IPR036625">
    <property type="entry name" value="E3-bd_dom_sf"/>
</dbReference>
<keyword evidence="4" id="KW-0677">Repeat</keyword>